<dbReference type="InterPro" id="IPR002052">
    <property type="entry name" value="DNA_methylase_N6_adenine_CS"/>
</dbReference>
<sequence length="296" mass="31329">MTFYPRQSLADALREATAVLKEAGVPSPRVDAELLADHLLGVGLGRLRALVLTDAPAPAGYAELVAERAARVPLQHITGVAYFRHLELRVGPGVFIPRPETESVVQLVIDHLSGLIDANAVDHPKVVDLGTGSGAIAGSIAHEVPAAEVHAVEYSTFAHAWAARNLEPLGVSLLHGDLRDALQEHNGTFDVVVSNPPYIPAEAIPTEPEVALHDPPEALYGGGADGMELPTAAAASAARLLKPGGYFVMEHAEVQAAWIAGMLERTGYWRDVTTHMDLNGKERATSATLAGARPDE</sequence>
<dbReference type="GO" id="GO:0102559">
    <property type="term" value="F:peptide chain release factor N(5)-glutamine methyltransferase activity"/>
    <property type="evidence" value="ECO:0007669"/>
    <property type="project" value="UniProtKB-EC"/>
</dbReference>
<comment type="similarity">
    <text evidence="5">Belongs to the protein N5-glutamine methyltransferase family. PrmC subfamily.</text>
</comment>
<dbReference type="SUPFAM" id="SSF53335">
    <property type="entry name" value="S-adenosyl-L-methionine-dependent methyltransferases"/>
    <property type="match status" value="1"/>
</dbReference>
<dbReference type="InterPro" id="IPR050320">
    <property type="entry name" value="N5-glutamine_MTase"/>
</dbReference>
<reference evidence="8 9" key="1">
    <citation type="submission" date="2020-03" db="EMBL/GenBank/DDBJ databases">
        <title>Genomic Encyclopedia of Type Strains, Phase III (KMG-III): the genomes of soil and plant-associated and newly described type strains.</title>
        <authorList>
            <person name="Whitman W."/>
        </authorList>
    </citation>
    <scope>NUCLEOTIDE SEQUENCE [LARGE SCALE GENOMIC DNA]</scope>
    <source>
        <strain evidence="8 9">CECT 4207</strain>
    </source>
</reference>
<protein>
    <recommendedName>
        <fullName evidence="5">Release factor glutamine methyltransferase</fullName>
        <shortName evidence="5">RF MTase</shortName>
        <ecNumber evidence="5">2.1.1.297</ecNumber>
    </recommendedName>
    <alternativeName>
        <fullName evidence="5">N5-glutamine methyltransferase PrmC</fullName>
    </alternativeName>
    <alternativeName>
        <fullName evidence="5">Protein-(glutamine-N5) MTase PrmC</fullName>
    </alternativeName>
    <alternativeName>
        <fullName evidence="5">Protein-glutamine N-methyltransferase PrmC</fullName>
    </alternativeName>
</protein>
<evidence type="ECO:0000256" key="1">
    <source>
        <dbReference type="ARBA" id="ARBA00022603"/>
    </source>
</evidence>
<accession>A0ABX0TBG8</accession>
<dbReference type="EC" id="2.1.1.297" evidence="5"/>
<dbReference type="Proteomes" id="UP000802392">
    <property type="component" value="Unassembled WGS sequence"/>
</dbReference>
<evidence type="ECO:0000259" key="6">
    <source>
        <dbReference type="Pfam" id="PF05175"/>
    </source>
</evidence>
<dbReference type="InterPro" id="IPR019874">
    <property type="entry name" value="RF_methyltr_PrmC"/>
</dbReference>
<dbReference type="EMBL" id="JAAOZD010000001">
    <property type="protein sequence ID" value="NII99863.1"/>
    <property type="molecule type" value="Genomic_DNA"/>
</dbReference>
<dbReference type="RefSeq" id="WP_167263004.1">
    <property type="nucleotide sequence ID" value="NZ_BAAAVO010000002.1"/>
</dbReference>
<dbReference type="PANTHER" id="PTHR18895">
    <property type="entry name" value="HEMK METHYLTRANSFERASE"/>
    <property type="match status" value="1"/>
</dbReference>
<feature type="domain" description="Methyltransferase small" evidence="6">
    <location>
        <begin position="115"/>
        <end position="200"/>
    </location>
</feature>
<feature type="binding site" evidence="5">
    <location>
        <begin position="130"/>
        <end position="134"/>
    </location>
    <ligand>
        <name>S-adenosyl-L-methionine</name>
        <dbReference type="ChEBI" id="CHEBI:59789"/>
    </ligand>
</feature>
<dbReference type="Pfam" id="PF05175">
    <property type="entry name" value="MTS"/>
    <property type="match status" value="1"/>
</dbReference>
<evidence type="ECO:0000256" key="5">
    <source>
        <dbReference type="HAMAP-Rule" id="MF_02126"/>
    </source>
</evidence>
<evidence type="ECO:0000313" key="8">
    <source>
        <dbReference type="EMBL" id="NII99863.1"/>
    </source>
</evidence>
<feature type="domain" description="Release factor glutamine methyltransferase N-terminal" evidence="7">
    <location>
        <begin position="11"/>
        <end position="79"/>
    </location>
</feature>
<dbReference type="Pfam" id="PF17827">
    <property type="entry name" value="PrmC_N"/>
    <property type="match status" value="1"/>
</dbReference>
<dbReference type="NCBIfam" id="TIGR03534">
    <property type="entry name" value="RF_mod_PrmC"/>
    <property type="match status" value="1"/>
</dbReference>
<dbReference type="InterPro" id="IPR040758">
    <property type="entry name" value="PrmC_N"/>
</dbReference>
<dbReference type="PANTHER" id="PTHR18895:SF74">
    <property type="entry name" value="MTRF1L RELEASE FACTOR GLUTAMINE METHYLTRANSFERASE"/>
    <property type="match status" value="1"/>
</dbReference>
<feature type="binding site" evidence="5">
    <location>
        <begin position="195"/>
        <end position="198"/>
    </location>
    <ligand>
        <name>substrate</name>
    </ligand>
</feature>
<proteinExistence type="inferred from homology"/>
<dbReference type="GO" id="GO:0032259">
    <property type="term" value="P:methylation"/>
    <property type="evidence" value="ECO:0007669"/>
    <property type="project" value="UniProtKB-KW"/>
</dbReference>
<organism evidence="8 9">
    <name type="scientific">Paenarthrobacter ilicis</name>
    <dbReference type="NCBI Taxonomy" id="43665"/>
    <lineage>
        <taxon>Bacteria</taxon>
        <taxon>Bacillati</taxon>
        <taxon>Actinomycetota</taxon>
        <taxon>Actinomycetes</taxon>
        <taxon>Micrococcales</taxon>
        <taxon>Micrococcaceae</taxon>
        <taxon>Paenarthrobacter</taxon>
    </lineage>
</organism>
<feature type="binding site" evidence="5">
    <location>
        <position position="195"/>
    </location>
    <ligand>
        <name>S-adenosyl-L-methionine</name>
        <dbReference type="ChEBI" id="CHEBI:59789"/>
    </ligand>
</feature>
<dbReference type="CDD" id="cd02440">
    <property type="entry name" value="AdoMet_MTases"/>
    <property type="match status" value="1"/>
</dbReference>
<comment type="caution">
    <text evidence="5">Lacks conserved residue(s) required for the propagation of feature annotation.</text>
</comment>
<keyword evidence="2 5" id="KW-0808">Transferase</keyword>
<dbReference type="HAMAP" id="MF_02126">
    <property type="entry name" value="RF_methyltr_PrmC"/>
    <property type="match status" value="1"/>
</dbReference>
<name>A0ABX0TBG8_9MICC</name>
<dbReference type="NCBIfam" id="TIGR00536">
    <property type="entry name" value="hemK_fam"/>
    <property type="match status" value="1"/>
</dbReference>
<keyword evidence="3 5" id="KW-0949">S-adenosyl-L-methionine</keyword>
<evidence type="ECO:0000313" key="9">
    <source>
        <dbReference type="Proteomes" id="UP000802392"/>
    </source>
</evidence>
<dbReference type="InterPro" id="IPR029063">
    <property type="entry name" value="SAM-dependent_MTases_sf"/>
</dbReference>
<evidence type="ECO:0000259" key="7">
    <source>
        <dbReference type="Pfam" id="PF17827"/>
    </source>
</evidence>
<keyword evidence="9" id="KW-1185">Reference proteome</keyword>
<dbReference type="Gene3D" id="1.10.8.10">
    <property type="entry name" value="DNA helicase RuvA subunit, C-terminal domain"/>
    <property type="match status" value="1"/>
</dbReference>
<dbReference type="PROSITE" id="PS00092">
    <property type="entry name" value="N6_MTASE"/>
    <property type="match status" value="1"/>
</dbReference>
<feature type="binding site" evidence="5">
    <location>
        <position position="153"/>
    </location>
    <ligand>
        <name>S-adenosyl-L-methionine</name>
        <dbReference type="ChEBI" id="CHEBI:59789"/>
    </ligand>
</feature>
<dbReference type="InterPro" id="IPR004556">
    <property type="entry name" value="HemK-like"/>
</dbReference>
<dbReference type="InterPro" id="IPR007848">
    <property type="entry name" value="Small_mtfrase_dom"/>
</dbReference>
<dbReference type="Gene3D" id="3.40.50.150">
    <property type="entry name" value="Vaccinia Virus protein VP39"/>
    <property type="match status" value="1"/>
</dbReference>
<keyword evidence="1 5" id="KW-0489">Methyltransferase</keyword>
<comment type="caution">
    <text evidence="8">The sequence shown here is derived from an EMBL/GenBank/DDBJ whole genome shotgun (WGS) entry which is preliminary data.</text>
</comment>
<evidence type="ECO:0000256" key="2">
    <source>
        <dbReference type="ARBA" id="ARBA00022679"/>
    </source>
</evidence>
<evidence type="ECO:0000256" key="4">
    <source>
        <dbReference type="ARBA" id="ARBA00048391"/>
    </source>
</evidence>
<evidence type="ECO:0000256" key="3">
    <source>
        <dbReference type="ARBA" id="ARBA00022691"/>
    </source>
</evidence>
<comment type="function">
    <text evidence="5">Methylates the class 1 translation termination release factors RF1/PrfA and RF2/PrfB on the glutamine residue of the universally conserved GGQ motif.</text>
</comment>
<gene>
    <name evidence="5" type="primary">prmC</name>
    <name evidence="8" type="ORF">FHR86_000162</name>
</gene>
<comment type="catalytic activity">
    <reaction evidence="4 5">
        <text>L-glutaminyl-[peptide chain release factor] + S-adenosyl-L-methionine = N(5)-methyl-L-glutaminyl-[peptide chain release factor] + S-adenosyl-L-homocysteine + H(+)</text>
        <dbReference type="Rhea" id="RHEA:42896"/>
        <dbReference type="Rhea" id="RHEA-COMP:10271"/>
        <dbReference type="Rhea" id="RHEA-COMP:10272"/>
        <dbReference type="ChEBI" id="CHEBI:15378"/>
        <dbReference type="ChEBI" id="CHEBI:30011"/>
        <dbReference type="ChEBI" id="CHEBI:57856"/>
        <dbReference type="ChEBI" id="CHEBI:59789"/>
        <dbReference type="ChEBI" id="CHEBI:61891"/>
        <dbReference type="EC" id="2.1.1.297"/>
    </reaction>
</comment>